<dbReference type="EMBL" id="DVMM01000102">
    <property type="protein sequence ID" value="HIU29646.1"/>
    <property type="molecule type" value="Genomic_DNA"/>
</dbReference>
<gene>
    <name evidence="1" type="ORF">IAD50_05055</name>
</gene>
<organism evidence="1 2">
    <name type="scientific">Candidatus Egerieisoma faecipullorum</name>
    <dbReference type="NCBI Taxonomy" id="2840963"/>
    <lineage>
        <taxon>Bacteria</taxon>
        <taxon>Bacillati</taxon>
        <taxon>Bacillota</taxon>
        <taxon>Clostridia</taxon>
        <taxon>Eubacteriales</taxon>
        <taxon>Clostridiaceae</taxon>
        <taxon>Clostridiaceae incertae sedis</taxon>
        <taxon>Candidatus Egerieisoma</taxon>
    </lineage>
</organism>
<evidence type="ECO:0000313" key="1">
    <source>
        <dbReference type="EMBL" id="HIU29646.1"/>
    </source>
</evidence>
<dbReference type="AlphaFoldDB" id="A0A9D1LA81"/>
<comment type="caution">
    <text evidence="1">The sequence shown here is derived from an EMBL/GenBank/DDBJ whole genome shotgun (WGS) entry which is preliminary data.</text>
</comment>
<protein>
    <submittedName>
        <fullName evidence="1">Uncharacterized protein</fullName>
    </submittedName>
</protein>
<sequence length="236" mass="27399">MKIRCVWEHNGSDSLLYSDNYIGAFTRGATKDIALSKMADEIKSYLNWKKDLAPETFEIEIVQEKLSELNICDADSEVLFDTEKGKLDPIEYQELKALALRSAQDFLTLYESIPDKDRSCLPARQTFYGQIPRTAFEMYEHTKNVNDYYFGEIGIDVDNNGTILACRMRGFELLEACPDFLNNSVFEGSHGEEWSLRKVLRRFIWHDRIHAKAMYRMAVKTFGFDVIPNIFKFNII</sequence>
<reference evidence="1" key="1">
    <citation type="submission" date="2020-10" db="EMBL/GenBank/DDBJ databases">
        <authorList>
            <person name="Gilroy R."/>
        </authorList>
    </citation>
    <scope>NUCLEOTIDE SEQUENCE</scope>
    <source>
        <strain evidence="1">CHK195-4489</strain>
    </source>
</reference>
<accession>A0A9D1LA81</accession>
<dbReference type="Proteomes" id="UP000824089">
    <property type="component" value="Unassembled WGS sequence"/>
</dbReference>
<evidence type="ECO:0000313" key="2">
    <source>
        <dbReference type="Proteomes" id="UP000824089"/>
    </source>
</evidence>
<proteinExistence type="predicted"/>
<reference evidence="1" key="2">
    <citation type="journal article" date="2021" name="PeerJ">
        <title>Extensive microbial diversity within the chicken gut microbiome revealed by metagenomics and culture.</title>
        <authorList>
            <person name="Gilroy R."/>
            <person name="Ravi A."/>
            <person name="Getino M."/>
            <person name="Pursley I."/>
            <person name="Horton D.L."/>
            <person name="Alikhan N.F."/>
            <person name="Baker D."/>
            <person name="Gharbi K."/>
            <person name="Hall N."/>
            <person name="Watson M."/>
            <person name="Adriaenssens E.M."/>
            <person name="Foster-Nyarko E."/>
            <person name="Jarju S."/>
            <person name="Secka A."/>
            <person name="Antonio M."/>
            <person name="Oren A."/>
            <person name="Chaudhuri R.R."/>
            <person name="La Ragione R."/>
            <person name="Hildebrand F."/>
            <person name="Pallen M.J."/>
        </authorList>
    </citation>
    <scope>NUCLEOTIDE SEQUENCE</scope>
    <source>
        <strain evidence="1">CHK195-4489</strain>
    </source>
</reference>
<name>A0A9D1LA81_9CLOT</name>